<comment type="caution">
    <text evidence="1">The sequence shown here is derived from an EMBL/GenBank/DDBJ whole genome shotgun (WGS) entry which is preliminary data.</text>
</comment>
<evidence type="ECO:0000313" key="2">
    <source>
        <dbReference type="Proteomes" id="UP000283734"/>
    </source>
</evidence>
<proteinExistence type="predicted"/>
<organism evidence="1 2">
    <name type="scientific">Alcanivorax profundi</name>
    <dbReference type="NCBI Taxonomy" id="2338368"/>
    <lineage>
        <taxon>Bacteria</taxon>
        <taxon>Pseudomonadati</taxon>
        <taxon>Pseudomonadota</taxon>
        <taxon>Gammaproteobacteria</taxon>
        <taxon>Oceanospirillales</taxon>
        <taxon>Alcanivoracaceae</taxon>
        <taxon>Alcanivorax</taxon>
    </lineage>
</organism>
<keyword evidence="2" id="KW-1185">Reference proteome</keyword>
<gene>
    <name evidence="1" type="ORF">D4A39_01695</name>
</gene>
<evidence type="ECO:0000313" key="1">
    <source>
        <dbReference type="EMBL" id="RJG19598.1"/>
    </source>
</evidence>
<dbReference type="EMBL" id="QYYA01000001">
    <property type="protein sequence ID" value="RJG19598.1"/>
    <property type="molecule type" value="Genomic_DNA"/>
</dbReference>
<reference evidence="1 2" key="1">
    <citation type="submission" date="2018-09" db="EMBL/GenBank/DDBJ databases">
        <title>Alcanivorax profundi sp. nov., isolated from 1000 m-depth seawater of the Mariana Trench.</title>
        <authorList>
            <person name="Liu J."/>
        </authorList>
    </citation>
    <scope>NUCLEOTIDE SEQUENCE [LARGE SCALE GENOMIC DNA]</scope>
    <source>
        <strain evidence="1 2">MTEO17</strain>
    </source>
</reference>
<sequence>MEVRALAMQDGALWVSNHRKVQQQLERPGRVLRLGPWLALQTPRGWWHLFEDQAPLEQLQPYYQWLWLNRQR</sequence>
<accession>A0A418Y234</accession>
<dbReference type="Proteomes" id="UP000283734">
    <property type="component" value="Unassembled WGS sequence"/>
</dbReference>
<dbReference type="AlphaFoldDB" id="A0A418Y234"/>
<protein>
    <submittedName>
        <fullName evidence="1">Uncharacterized protein</fullName>
    </submittedName>
</protein>
<name>A0A418Y234_9GAMM</name>